<dbReference type="Pfam" id="PF23334">
    <property type="entry name" value="VWC2L_2nd"/>
    <property type="match status" value="1"/>
</dbReference>
<reference evidence="7" key="1">
    <citation type="submission" date="2022-01" db="UniProtKB">
        <authorList>
            <consortium name="EnsemblMetazoa"/>
        </authorList>
    </citation>
    <scope>IDENTIFICATION</scope>
</reference>
<dbReference type="Proteomes" id="UP000494040">
    <property type="component" value="Unassembled WGS sequence"/>
</dbReference>
<dbReference type="SMART" id="SM00214">
    <property type="entry name" value="VWC"/>
    <property type="match status" value="2"/>
</dbReference>
<feature type="compositionally biased region" description="Low complexity" evidence="4">
    <location>
        <begin position="453"/>
        <end position="469"/>
    </location>
</feature>
<name>A0A8I6RMP9_CIMLE</name>
<dbReference type="KEGG" id="clec:106664775"/>
<keyword evidence="3 5" id="KW-0732">Signal</keyword>
<organism evidence="7 8">
    <name type="scientific">Cimex lectularius</name>
    <name type="common">Bed bug</name>
    <name type="synonym">Acanthia lectularia</name>
    <dbReference type="NCBI Taxonomy" id="79782"/>
    <lineage>
        <taxon>Eukaryota</taxon>
        <taxon>Metazoa</taxon>
        <taxon>Ecdysozoa</taxon>
        <taxon>Arthropoda</taxon>
        <taxon>Hexapoda</taxon>
        <taxon>Insecta</taxon>
        <taxon>Pterygota</taxon>
        <taxon>Neoptera</taxon>
        <taxon>Paraneoptera</taxon>
        <taxon>Hemiptera</taxon>
        <taxon>Heteroptera</taxon>
        <taxon>Panheteroptera</taxon>
        <taxon>Cimicomorpha</taxon>
        <taxon>Cimicidae</taxon>
        <taxon>Cimex</taxon>
    </lineage>
</organism>
<sequence length="641" mass="71413">MGQKTILVLVLFASYSSGGPVPQEVTTFGESHEGCTVKNVTYERGEQIPELTPCETCHCDPPNVVCSMVKCQPNNGCKIIQKPNRCCPEYKCECELDGKTYNNGERLENVKDPCYVCYCRGGEIMCTSITCYHRDDCPPVLIPGRCCPKYDHCPPVESGSRTSNNSVQTSKREMQPWLMTKGIELVTLTPNLHEESHTPAKYPQSIKIVEILPTLAPSQVVEPSSGPRIITNGEDLVKKTDVEVLSMPQTTESMNETTTEENTSNETDFTLNPNSEYVTTILPEDYNYTDATTEQEVEVTESKGFDILTGGVFGTVESFESTPETENFEAYTDQSTSTTERETEISFTELNSAQIDEPSFKNSMLNLPTNSFSDTLIKLDETTRSNTTPIIHIYSPSNPEEISEVAVVKQFSESPYFSSSQQTSLTPDDLRTIAEIMIHEKIKPASVDDSVKTTSPMDDSDYSTSTSSDVEYSTQNPVENLSDQERFALEVVEEISSNNWSTQNIESFDDLNSTDVTNSTDVNSSVPTESSESTETSTEYSTEEILQRTSDNATNETTDGFYSTDLNVENSTKIPHSTEYSTKDGLSTVRGSFRNFQDSTASQDNERMVRVTEPHLQNTEMFDDRDLLLVKNFVKKNLGLN</sequence>
<feature type="chain" id="PRO_5035187972" description="VWFC domain-containing protein" evidence="5">
    <location>
        <begin position="19"/>
        <end position="641"/>
    </location>
</feature>
<feature type="compositionally biased region" description="Polar residues" evidence="4">
    <location>
        <begin position="470"/>
        <end position="481"/>
    </location>
</feature>
<proteinExistence type="predicted"/>
<feature type="compositionally biased region" description="Polar residues" evidence="4">
    <location>
        <begin position="547"/>
        <end position="563"/>
    </location>
</feature>
<dbReference type="SUPFAM" id="SSF57603">
    <property type="entry name" value="FnI-like domain"/>
    <property type="match status" value="2"/>
</dbReference>
<dbReference type="InterPro" id="IPR052424">
    <property type="entry name" value="Kielin_Chordin-BMP_Reg"/>
</dbReference>
<keyword evidence="2" id="KW-0964">Secreted</keyword>
<feature type="domain" description="VWFC" evidence="6">
    <location>
        <begin position="94"/>
        <end position="154"/>
    </location>
</feature>
<evidence type="ECO:0000259" key="6">
    <source>
        <dbReference type="PROSITE" id="PS50184"/>
    </source>
</evidence>
<evidence type="ECO:0000256" key="5">
    <source>
        <dbReference type="SAM" id="SignalP"/>
    </source>
</evidence>
<accession>A0A8I6RMP9</accession>
<evidence type="ECO:0000256" key="3">
    <source>
        <dbReference type="ARBA" id="ARBA00022729"/>
    </source>
</evidence>
<feature type="region of interest" description="Disordered" evidence="4">
    <location>
        <begin position="446"/>
        <end position="481"/>
    </location>
</feature>
<dbReference type="OrthoDB" id="6132182at2759"/>
<dbReference type="GO" id="GO:0005576">
    <property type="term" value="C:extracellular region"/>
    <property type="evidence" value="ECO:0007669"/>
    <property type="project" value="UniProtKB-SubCell"/>
</dbReference>
<dbReference type="OMA" id="ESHEGCT"/>
<feature type="compositionally biased region" description="Low complexity" evidence="4">
    <location>
        <begin position="528"/>
        <end position="544"/>
    </location>
</feature>
<dbReference type="EnsemblMetazoa" id="XM_014390768.2">
    <property type="protein sequence ID" value="XP_014246254.2"/>
    <property type="gene ID" value="LOC106664775"/>
</dbReference>
<feature type="region of interest" description="Disordered" evidence="4">
    <location>
        <begin position="510"/>
        <end position="563"/>
    </location>
</feature>
<dbReference type="Gene3D" id="2.10.70.10">
    <property type="entry name" value="Complement Module, domain 1"/>
    <property type="match status" value="1"/>
</dbReference>
<dbReference type="AlphaFoldDB" id="A0A8I6RMP9"/>
<dbReference type="PANTHER" id="PTHR46698">
    <property type="entry name" value="CROSSVEINLESS 2"/>
    <property type="match status" value="1"/>
</dbReference>
<evidence type="ECO:0000256" key="4">
    <source>
        <dbReference type="SAM" id="MobiDB-lite"/>
    </source>
</evidence>
<comment type="subcellular location">
    <subcellularLocation>
        <location evidence="1">Secreted</location>
    </subcellularLocation>
</comment>
<dbReference type="PROSITE" id="PS50184">
    <property type="entry name" value="VWFC_2"/>
    <property type="match status" value="1"/>
</dbReference>
<protein>
    <recommendedName>
        <fullName evidence="6">VWFC domain-containing protein</fullName>
    </recommendedName>
</protein>
<feature type="compositionally biased region" description="Polar residues" evidence="4">
    <location>
        <begin position="510"/>
        <end position="527"/>
    </location>
</feature>
<keyword evidence="8" id="KW-1185">Reference proteome</keyword>
<evidence type="ECO:0000313" key="7">
    <source>
        <dbReference type="EnsemblMetazoa" id="XP_014246254.2"/>
    </source>
</evidence>
<feature type="signal peptide" evidence="5">
    <location>
        <begin position="1"/>
        <end position="18"/>
    </location>
</feature>
<dbReference type="InterPro" id="IPR001007">
    <property type="entry name" value="VWF_dom"/>
</dbReference>
<dbReference type="GeneID" id="106664775"/>
<feature type="region of interest" description="Disordered" evidence="4">
    <location>
        <begin position="319"/>
        <end position="340"/>
    </location>
</feature>
<dbReference type="RefSeq" id="XP_014246254.2">
    <property type="nucleotide sequence ID" value="XM_014390768.2"/>
</dbReference>
<dbReference type="PANTHER" id="PTHR46698:SF4">
    <property type="entry name" value="CROSSVEINLESS 2"/>
    <property type="match status" value="1"/>
</dbReference>
<evidence type="ECO:0000256" key="1">
    <source>
        <dbReference type="ARBA" id="ARBA00004613"/>
    </source>
</evidence>
<evidence type="ECO:0000256" key="2">
    <source>
        <dbReference type="ARBA" id="ARBA00022525"/>
    </source>
</evidence>
<evidence type="ECO:0000313" key="8">
    <source>
        <dbReference type="Proteomes" id="UP000494040"/>
    </source>
</evidence>